<evidence type="ECO:0000256" key="1">
    <source>
        <dbReference type="SAM" id="SignalP"/>
    </source>
</evidence>
<dbReference type="EMBL" id="CAJNOR010001984">
    <property type="protein sequence ID" value="CAF1230583.1"/>
    <property type="molecule type" value="Genomic_DNA"/>
</dbReference>
<feature type="chain" id="PRO_5032484040" evidence="1">
    <location>
        <begin position="18"/>
        <end position="216"/>
    </location>
</feature>
<evidence type="ECO:0000313" key="3">
    <source>
        <dbReference type="Proteomes" id="UP000663828"/>
    </source>
</evidence>
<accession>A0A814YK34</accession>
<feature type="signal peptide" evidence="1">
    <location>
        <begin position="1"/>
        <end position="17"/>
    </location>
</feature>
<organism evidence="2 3">
    <name type="scientific">Adineta ricciae</name>
    <name type="common">Rotifer</name>
    <dbReference type="NCBI Taxonomy" id="249248"/>
    <lineage>
        <taxon>Eukaryota</taxon>
        <taxon>Metazoa</taxon>
        <taxon>Spiralia</taxon>
        <taxon>Gnathifera</taxon>
        <taxon>Rotifera</taxon>
        <taxon>Eurotatoria</taxon>
        <taxon>Bdelloidea</taxon>
        <taxon>Adinetida</taxon>
        <taxon>Adinetidae</taxon>
        <taxon>Adineta</taxon>
    </lineage>
</organism>
<evidence type="ECO:0000313" key="2">
    <source>
        <dbReference type="EMBL" id="CAF1230583.1"/>
    </source>
</evidence>
<dbReference type="AlphaFoldDB" id="A0A814YK34"/>
<name>A0A814YK34_ADIRI</name>
<gene>
    <name evidence="2" type="ORF">XAT740_LOCUS25204</name>
</gene>
<keyword evidence="1" id="KW-0732">Signal</keyword>
<sequence>MHYELILLIGIIAVSSGAIRPVYEFQCSCSCCTSDRCSLISPKNYTTSTCETCQSICETEFASICMKGAERISYQCTNDVAISRAANPQMWFGSFRATDDCDKTDCCCLTDVIYFNPGRSNNLHIQGRFTGQCSSSSPALDMTQPIPNTNSFDLRFQNQLLSVTLSGDGGTVTFIETDNMACRYKAIREANSASSNTINWISVLFLTSLINIRNCF</sequence>
<keyword evidence="3" id="KW-1185">Reference proteome</keyword>
<comment type="caution">
    <text evidence="2">The sequence shown here is derived from an EMBL/GenBank/DDBJ whole genome shotgun (WGS) entry which is preliminary data.</text>
</comment>
<proteinExistence type="predicted"/>
<reference evidence="2" key="1">
    <citation type="submission" date="2021-02" db="EMBL/GenBank/DDBJ databases">
        <authorList>
            <person name="Nowell W R."/>
        </authorList>
    </citation>
    <scope>NUCLEOTIDE SEQUENCE</scope>
</reference>
<dbReference type="Proteomes" id="UP000663828">
    <property type="component" value="Unassembled WGS sequence"/>
</dbReference>
<protein>
    <submittedName>
        <fullName evidence="2">Uncharacterized protein</fullName>
    </submittedName>
</protein>